<reference evidence="1 2" key="1">
    <citation type="journal article" date="2019" name="Sci. Rep.">
        <title>Orb-weaving spider Araneus ventricosus genome elucidates the spidroin gene catalogue.</title>
        <authorList>
            <person name="Kono N."/>
            <person name="Nakamura H."/>
            <person name="Ohtoshi R."/>
            <person name="Moran D.A.P."/>
            <person name="Shinohara A."/>
            <person name="Yoshida Y."/>
            <person name="Fujiwara M."/>
            <person name="Mori M."/>
            <person name="Tomita M."/>
            <person name="Arakawa K."/>
        </authorList>
    </citation>
    <scope>NUCLEOTIDE SEQUENCE [LARGE SCALE GENOMIC DNA]</scope>
</reference>
<comment type="caution">
    <text evidence="1">The sequence shown here is derived from an EMBL/GenBank/DDBJ whole genome shotgun (WGS) entry which is preliminary data.</text>
</comment>
<protein>
    <submittedName>
        <fullName evidence="1">Uncharacterized protein</fullName>
    </submittedName>
</protein>
<organism evidence="1 2">
    <name type="scientific">Araneus ventricosus</name>
    <name type="common">Orbweaver spider</name>
    <name type="synonym">Epeira ventricosa</name>
    <dbReference type="NCBI Taxonomy" id="182803"/>
    <lineage>
        <taxon>Eukaryota</taxon>
        <taxon>Metazoa</taxon>
        <taxon>Ecdysozoa</taxon>
        <taxon>Arthropoda</taxon>
        <taxon>Chelicerata</taxon>
        <taxon>Arachnida</taxon>
        <taxon>Araneae</taxon>
        <taxon>Araneomorphae</taxon>
        <taxon>Entelegynae</taxon>
        <taxon>Araneoidea</taxon>
        <taxon>Araneidae</taxon>
        <taxon>Araneus</taxon>
    </lineage>
</organism>
<dbReference type="EMBL" id="BGPR01008646">
    <property type="protein sequence ID" value="GBN35134.1"/>
    <property type="molecule type" value="Genomic_DNA"/>
</dbReference>
<proteinExistence type="predicted"/>
<dbReference type="AlphaFoldDB" id="A0A4Y2N8X2"/>
<accession>A0A4Y2N8X2</accession>
<evidence type="ECO:0000313" key="1">
    <source>
        <dbReference type="EMBL" id="GBN35134.1"/>
    </source>
</evidence>
<evidence type="ECO:0000313" key="2">
    <source>
        <dbReference type="Proteomes" id="UP000499080"/>
    </source>
</evidence>
<gene>
    <name evidence="1" type="ORF">AVEN_133861_1</name>
</gene>
<sequence length="101" mass="11127">MPVLSKLSNQPQLASFKPVFRCLVRGSARGLIQQITVNRSCLLAYDDLCEGIAFFQLYSIHPNHQQFLHLFMELGAEIIANALAGVIPAIDSQPVLAGAYR</sequence>
<name>A0A4Y2N8X2_ARAVE</name>
<dbReference type="Proteomes" id="UP000499080">
    <property type="component" value="Unassembled WGS sequence"/>
</dbReference>
<keyword evidence="2" id="KW-1185">Reference proteome</keyword>